<feature type="transmembrane region" description="Helical" evidence="1">
    <location>
        <begin position="35"/>
        <end position="68"/>
    </location>
</feature>
<evidence type="ECO:0000256" key="1">
    <source>
        <dbReference type="SAM" id="Phobius"/>
    </source>
</evidence>
<sequence length="117" mass="13759">MFEQHPIIAGNFFYLRWFELKYPGHYENYLGPVPFVVNLLGCLCIASTISLLLPTYVTPLVFIVCLVLPVKKAFDWIFTKMDDHFDQETEVWNGRVNPALCYLMRMVKKERKDILPK</sequence>
<evidence type="ECO:0000313" key="3">
    <source>
        <dbReference type="Proteomes" id="UP000826656"/>
    </source>
</evidence>
<keyword evidence="1" id="KW-0472">Membrane</keyword>
<evidence type="ECO:0000313" key="2">
    <source>
        <dbReference type="EMBL" id="KAH0740012.1"/>
    </source>
</evidence>
<organism evidence="2 3">
    <name type="scientific">Solanum tuberosum</name>
    <name type="common">Potato</name>
    <dbReference type="NCBI Taxonomy" id="4113"/>
    <lineage>
        <taxon>Eukaryota</taxon>
        <taxon>Viridiplantae</taxon>
        <taxon>Streptophyta</taxon>
        <taxon>Embryophyta</taxon>
        <taxon>Tracheophyta</taxon>
        <taxon>Spermatophyta</taxon>
        <taxon>Magnoliopsida</taxon>
        <taxon>eudicotyledons</taxon>
        <taxon>Gunneridae</taxon>
        <taxon>Pentapetalae</taxon>
        <taxon>asterids</taxon>
        <taxon>lamiids</taxon>
        <taxon>Solanales</taxon>
        <taxon>Solanaceae</taxon>
        <taxon>Solanoideae</taxon>
        <taxon>Solaneae</taxon>
        <taxon>Solanum</taxon>
    </lineage>
</organism>
<dbReference type="EMBL" id="JAIVGD010000026">
    <property type="protein sequence ID" value="KAH0740012.1"/>
    <property type="molecule type" value="Genomic_DNA"/>
</dbReference>
<name>A0ABQ7U134_SOLTU</name>
<dbReference type="Proteomes" id="UP000826656">
    <property type="component" value="Unassembled WGS sequence"/>
</dbReference>
<gene>
    <name evidence="2" type="ORF">KY290_033055</name>
</gene>
<reference evidence="2 3" key="1">
    <citation type="journal article" date="2021" name="bioRxiv">
        <title>Chromosome-scale and haplotype-resolved genome assembly of a tetraploid potato cultivar.</title>
        <authorList>
            <person name="Sun H."/>
            <person name="Jiao W.-B."/>
            <person name="Krause K."/>
            <person name="Campoy J.A."/>
            <person name="Goel M."/>
            <person name="Folz-Donahue K."/>
            <person name="Kukat C."/>
            <person name="Huettel B."/>
            <person name="Schneeberger K."/>
        </authorList>
    </citation>
    <scope>NUCLEOTIDE SEQUENCE [LARGE SCALE GENOMIC DNA]</scope>
    <source>
        <strain evidence="2">SolTubOtavaFocal</strain>
        <tissue evidence="2">Leaves</tissue>
    </source>
</reference>
<keyword evidence="3" id="KW-1185">Reference proteome</keyword>
<accession>A0ABQ7U134</accession>
<comment type="caution">
    <text evidence="2">The sequence shown here is derived from an EMBL/GenBank/DDBJ whole genome shotgun (WGS) entry which is preliminary data.</text>
</comment>
<keyword evidence="1" id="KW-0812">Transmembrane</keyword>
<protein>
    <submittedName>
        <fullName evidence="2">Uncharacterized protein</fullName>
    </submittedName>
</protein>
<proteinExistence type="predicted"/>
<keyword evidence="1" id="KW-1133">Transmembrane helix</keyword>